<dbReference type="SUPFAM" id="SSF55874">
    <property type="entry name" value="ATPase domain of HSP90 chaperone/DNA topoisomerase II/histidine kinase"/>
    <property type="match status" value="1"/>
</dbReference>
<dbReference type="PANTHER" id="PTHR43547:SF2">
    <property type="entry name" value="HYBRID SIGNAL TRANSDUCTION HISTIDINE KINASE C"/>
    <property type="match status" value="1"/>
</dbReference>
<accession>K0NML8</accession>
<dbReference type="CDD" id="cd00082">
    <property type="entry name" value="HisKA"/>
    <property type="match status" value="1"/>
</dbReference>
<dbReference type="PROSITE" id="PS50109">
    <property type="entry name" value="HIS_KIN"/>
    <property type="match status" value="1"/>
</dbReference>
<feature type="domain" description="Response regulatory" evidence="6">
    <location>
        <begin position="8"/>
        <end position="122"/>
    </location>
</feature>
<dbReference type="HOGENOM" id="CLU_000445_114_72_7"/>
<evidence type="ECO:0000256" key="3">
    <source>
        <dbReference type="ARBA" id="ARBA00022553"/>
    </source>
</evidence>
<dbReference type="Gene3D" id="3.30.450.20">
    <property type="entry name" value="PAS domain"/>
    <property type="match status" value="1"/>
</dbReference>
<evidence type="ECO:0000256" key="1">
    <source>
        <dbReference type="ARBA" id="ARBA00000085"/>
    </source>
</evidence>
<dbReference type="Proteomes" id="UP000007347">
    <property type="component" value="Chromosome"/>
</dbReference>
<evidence type="ECO:0000256" key="2">
    <source>
        <dbReference type="ARBA" id="ARBA00012438"/>
    </source>
</evidence>
<evidence type="ECO:0000259" key="6">
    <source>
        <dbReference type="PROSITE" id="PS50110"/>
    </source>
</evidence>
<dbReference type="Pfam" id="PF00989">
    <property type="entry name" value="PAS"/>
    <property type="match status" value="1"/>
</dbReference>
<dbReference type="STRING" id="651182.TOL2_C17860"/>
<dbReference type="PROSITE" id="PS50110">
    <property type="entry name" value="RESPONSE_REGULATORY"/>
    <property type="match status" value="1"/>
</dbReference>
<gene>
    <name evidence="8" type="ordered locus">TOL2_C17860</name>
</gene>
<evidence type="ECO:0000313" key="9">
    <source>
        <dbReference type="Proteomes" id="UP000007347"/>
    </source>
</evidence>
<dbReference type="SUPFAM" id="SSF55785">
    <property type="entry name" value="PYP-like sensor domain (PAS domain)"/>
    <property type="match status" value="1"/>
</dbReference>
<dbReference type="InterPro" id="IPR003594">
    <property type="entry name" value="HATPase_dom"/>
</dbReference>
<dbReference type="GO" id="GO:0006355">
    <property type="term" value="P:regulation of DNA-templated transcription"/>
    <property type="evidence" value="ECO:0007669"/>
    <property type="project" value="InterPro"/>
</dbReference>
<dbReference type="Gene3D" id="1.10.287.130">
    <property type="match status" value="1"/>
</dbReference>
<sequence length="548" mass="61831">MNLPVNWKILLIDDDEDIRDVMEIILKDAGYSVICAPDGYTGLMLTTREEPQIVITDIKMPGLNGLEVLEKIKKLKPETEVIITTGFGDIEKAVKALQYDASDFISKPIDDDALHKALKRAMKRYVDKKQLSDYTTLLENENLKTSSELVKSVNFQSSLIENSMDGILGCNENDIIVTYNRSMEKLLGYPKALVLNKMKVMSFFKPHRFLKLKQDLSGSDFGGKNRLFVYETSMLSVEQKDIPVQVSGFILSQETVPNSMVLFISDLRDLRTLEQEVTDQAKLLHREKMVSLGRLASSMVHEINNPLSGILNYIRLMIRISKKDSDIGSERGLSMKSGLKSGMEPDLTQTRLQDRLQERFNKFNSYLEIIEAETQRCSDLVSGLLKFSRKTKLEQTSIDVAELIQHSLLLCRHKLELSNIIIQEKYDTDVPHICGDFNQLEQCMINLIFNAIDAMANGGRLEIKTGFDSKENLVFIAIKDNGKGISKDDINFIFEPFFTTKNEGYGVGLGLSLTYGIIEKHKGTIVVESTLEKGSEFVIKLPPKQSGV</sequence>
<proteinExistence type="predicted"/>
<protein>
    <recommendedName>
        <fullName evidence="2">histidine kinase</fullName>
        <ecNumber evidence="2">2.7.13.3</ecNumber>
    </recommendedName>
</protein>
<dbReference type="KEGG" id="dto:TOL2_C17860"/>
<dbReference type="InterPro" id="IPR035965">
    <property type="entry name" value="PAS-like_dom_sf"/>
</dbReference>
<dbReference type="Pfam" id="PF00072">
    <property type="entry name" value="Response_reg"/>
    <property type="match status" value="1"/>
</dbReference>
<dbReference type="EC" id="2.7.13.3" evidence="2"/>
<dbReference type="InterPro" id="IPR005467">
    <property type="entry name" value="His_kinase_dom"/>
</dbReference>
<dbReference type="OrthoDB" id="9805967at2"/>
<dbReference type="SMART" id="SM00388">
    <property type="entry name" value="HisKA"/>
    <property type="match status" value="1"/>
</dbReference>
<feature type="domain" description="PAS" evidence="7">
    <location>
        <begin position="152"/>
        <end position="206"/>
    </location>
</feature>
<dbReference type="SUPFAM" id="SSF52172">
    <property type="entry name" value="CheY-like"/>
    <property type="match status" value="1"/>
</dbReference>
<dbReference type="InterPro" id="IPR001789">
    <property type="entry name" value="Sig_transdc_resp-reg_receiver"/>
</dbReference>
<dbReference type="CDD" id="cd00130">
    <property type="entry name" value="PAS"/>
    <property type="match status" value="1"/>
</dbReference>
<reference evidence="8 9" key="1">
    <citation type="journal article" date="2013" name="Environ. Microbiol.">
        <title>Complete genome, catabolic sub-proteomes and key-metabolites of Desulfobacula toluolica Tol2, a marine, aromatic compound-degrading, sulfate-reducing bacterium.</title>
        <authorList>
            <person name="Wohlbrand L."/>
            <person name="Jacob J.H."/>
            <person name="Kube M."/>
            <person name="Mussmann M."/>
            <person name="Jarling R."/>
            <person name="Beck A."/>
            <person name="Amann R."/>
            <person name="Wilkes H."/>
            <person name="Reinhardt R."/>
            <person name="Rabus R."/>
        </authorList>
    </citation>
    <scope>NUCLEOTIDE SEQUENCE [LARGE SCALE GENOMIC DNA]</scope>
    <source>
        <strain evidence="9">DSM 7467 / Tol2</strain>
    </source>
</reference>
<feature type="domain" description="Histidine kinase" evidence="5">
    <location>
        <begin position="298"/>
        <end position="545"/>
    </location>
</feature>
<evidence type="ECO:0000313" key="8">
    <source>
        <dbReference type="EMBL" id="CCK79947.1"/>
    </source>
</evidence>
<dbReference type="PROSITE" id="PS50112">
    <property type="entry name" value="PAS"/>
    <property type="match status" value="1"/>
</dbReference>
<dbReference type="RefSeq" id="WP_014957288.1">
    <property type="nucleotide sequence ID" value="NC_018645.1"/>
</dbReference>
<dbReference type="SMART" id="SM00448">
    <property type="entry name" value="REC"/>
    <property type="match status" value="1"/>
</dbReference>
<keyword evidence="8" id="KW-0808">Transferase</keyword>
<dbReference type="PANTHER" id="PTHR43547">
    <property type="entry name" value="TWO-COMPONENT HISTIDINE KINASE"/>
    <property type="match status" value="1"/>
</dbReference>
<dbReference type="InterPro" id="IPR036890">
    <property type="entry name" value="HATPase_C_sf"/>
</dbReference>
<name>K0NML8_DESTT</name>
<dbReference type="InterPro" id="IPR013767">
    <property type="entry name" value="PAS_fold"/>
</dbReference>
<dbReference type="SMART" id="SM00091">
    <property type="entry name" value="PAS"/>
    <property type="match status" value="1"/>
</dbReference>
<evidence type="ECO:0000256" key="4">
    <source>
        <dbReference type="PROSITE-ProRule" id="PRU00169"/>
    </source>
</evidence>
<keyword evidence="9" id="KW-1185">Reference proteome</keyword>
<dbReference type="PRINTS" id="PR00344">
    <property type="entry name" value="BCTRLSENSOR"/>
</dbReference>
<dbReference type="InterPro" id="IPR036097">
    <property type="entry name" value="HisK_dim/P_sf"/>
</dbReference>
<feature type="modified residue" description="4-aspartylphosphate" evidence="4">
    <location>
        <position position="57"/>
    </location>
</feature>
<evidence type="ECO:0000259" key="7">
    <source>
        <dbReference type="PROSITE" id="PS50112"/>
    </source>
</evidence>
<evidence type="ECO:0000259" key="5">
    <source>
        <dbReference type="PROSITE" id="PS50109"/>
    </source>
</evidence>
<comment type="catalytic activity">
    <reaction evidence="1">
        <text>ATP + protein L-histidine = ADP + protein N-phospho-L-histidine.</text>
        <dbReference type="EC" id="2.7.13.3"/>
    </reaction>
</comment>
<dbReference type="SMART" id="SM00387">
    <property type="entry name" value="HATPase_c"/>
    <property type="match status" value="1"/>
</dbReference>
<dbReference type="EMBL" id="FO203503">
    <property type="protein sequence ID" value="CCK79947.1"/>
    <property type="molecule type" value="Genomic_DNA"/>
</dbReference>
<dbReference type="InterPro" id="IPR000014">
    <property type="entry name" value="PAS"/>
</dbReference>
<dbReference type="AlphaFoldDB" id="K0NML8"/>
<dbReference type="GO" id="GO:0000155">
    <property type="term" value="F:phosphorelay sensor kinase activity"/>
    <property type="evidence" value="ECO:0007669"/>
    <property type="project" value="InterPro"/>
</dbReference>
<keyword evidence="3 4" id="KW-0597">Phosphoprotein</keyword>
<dbReference type="InterPro" id="IPR011006">
    <property type="entry name" value="CheY-like_superfamily"/>
</dbReference>
<dbReference type="InterPro" id="IPR004358">
    <property type="entry name" value="Sig_transdc_His_kin-like_C"/>
</dbReference>
<dbReference type="Gene3D" id="3.40.50.2300">
    <property type="match status" value="1"/>
</dbReference>
<keyword evidence="8" id="KW-0418">Kinase</keyword>
<dbReference type="NCBIfam" id="TIGR00229">
    <property type="entry name" value="sensory_box"/>
    <property type="match status" value="1"/>
</dbReference>
<dbReference type="InterPro" id="IPR003661">
    <property type="entry name" value="HisK_dim/P_dom"/>
</dbReference>
<dbReference type="Gene3D" id="3.30.565.10">
    <property type="entry name" value="Histidine kinase-like ATPase, C-terminal domain"/>
    <property type="match status" value="1"/>
</dbReference>
<organism evidence="8 9">
    <name type="scientific">Desulfobacula toluolica (strain DSM 7467 / Tol2)</name>
    <dbReference type="NCBI Taxonomy" id="651182"/>
    <lineage>
        <taxon>Bacteria</taxon>
        <taxon>Pseudomonadati</taxon>
        <taxon>Thermodesulfobacteriota</taxon>
        <taxon>Desulfobacteria</taxon>
        <taxon>Desulfobacterales</taxon>
        <taxon>Desulfobacteraceae</taxon>
        <taxon>Desulfobacula</taxon>
    </lineage>
</organism>
<dbReference type="SUPFAM" id="SSF47384">
    <property type="entry name" value="Homodimeric domain of signal transducing histidine kinase"/>
    <property type="match status" value="1"/>
</dbReference>
<dbReference type="Pfam" id="PF02518">
    <property type="entry name" value="HATPase_c"/>
    <property type="match status" value="1"/>
</dbReference>